<comment type="cofactor">
    <cofactor evidence="1">
        <name>Mn(2+)</name>
        <dbReference type="ChEBI" id="CHEBI:29035"/>
    </cofactor>
</comment>
<evidence type="ECO:0000256" key="11">
    <source>
        <dbReference type="SAM" id="MobiDB-lite"/>
    </source>
</evidence>
<dbReference type="GO" id="GO:0000932">
    <property type="term" value="C:P-body"/>
    <property type="evidence" value="ECO:0007669"/>
    <property type="project" value="UniProtKB-SubCell"/>
</dbReference>
<evidence type="ECO:0000256" key="6">
    <source>
        <dbReference type="ARBA" id="ARBA00022723"/>
    </source>
</evidence>
<keyword evidence="6" id="KW-0479">Metal-binding</keyword>
<feature type="region of interest" description="Disordered" evidence="11">
    <location>
        <begin position="440"/>
        <end position="481"/>
    </location>
</feature>
<dbReference type="GO" id="GO:0140933">
    <property type="term" value="F:5'-(N(7)-methylguanosine 5'-triphospho)-[mRNA] hydrolase activity"/>
    <property type="evidence" value="ECO:0007669"/>
    <property type="project" value="InterPro"/>
</dbReference>
<dbReference type="OrthoDB" id="18996at2759"/>
<dbReference type="Proteomes" id="UP000307173">
    <property type="component" value="Unassembled WGS sequence"/>
</dbReference>
<evidence type="ECO:0000313" key="13">
    <source>
        <dbReference type="EMBL" id="TID19830.1"/>
    </source>
</evidence>
<dbReference type="Gene3D" id="3.90.79.10">
    <property type="entry name" value="Nucleoside Triphosphate Pyrophosphohydrolase"/>
    <property type="match status" value="1"/>
</dbReference>
<dbReference type="Pfam" id="PF05026">
    <property type="entry name" value="DCP2"/>
    <property type="match status" value="1"/>
</dbReference>
<dbReference type="GO" id="GO:0000184">
    <property type="term" value="P:nuclear-transcribed mRNA catabolic process, nonsense-mediated decay"/>
    <property type="evidence" value="ECO:0007669"/>
    <property type="project" value="UniProtKB-KW"/>
</dbReference>
<dbReference type="GO" id="GO:0006397">
    <property type="term" value="P:mRNA processing"/>
    <property type="evidence" value="ECO:0007669"/>
    <property type="project" value="UniProtKB-KW"/>
</dbReference>
<dbReference type="Gene3D" id="1.10.10.1050">
    <property type="entry name" value="Dcp2, box A domain"/>
    <property type="match status" value="1"/>
</dbReference>
<dbReference type="InterPro" id="IPR000086">
    <property type="entry name" value="NUDIX_hydrolase_dom"/>
</dbReference>
<evidence type="ECO:0000256" key="8">
    <source>
        <dbReference type="ARBA" id="ARBA00022884"/>
    </source>
</evidence>
<keyword evidence="5" id="KW-0507">mRNA processing</keyword>
<comment type="similarity">
    <text evidence="3">Belongs to the Nudix hydrolase family. DCP2 subfamily.</text>
</comment>
<dbReference type="InterPro" id="IPR044099">
    <property type="entry name" value="Dcp2_NUDIX"/>
</dbReference>
<dbReference type="GO" id="GO:0030145">
    <property type="term" value="F:manganese ion binding"/>
    <property type="evidence" value="ECO:0007669"/>
    <property type="project" value="InterPro"/>
</dbReference>
<keyword evidence="9" id="KW-0866">Nonsense-mediated mRNA decay</keyword>
<dbReference type="AlphaFoldDB" id="A0A4T0WZ70"/>
<dbReference type="SUPFAM" id="SSF140586">
    <property type="entry name" value="Dcp2 domain-like"/>
    <property type="match status" value="1"/>
</dbReference>
<reference evidence="13 14" key="1">
    <citation type="journal article" date="2019" name="Front. Genet.">
        <title>Whole-Genome Sequencing of the Opportunistic Yeast Pathogen Candida inconspicua Uncovers Its Hybrid Origin.</title>
        <authorList>
            <person name="Mixao V."/>
            <person name="Hansen A.P."/>
            <person name="Saus E."/>
            <person name="Boekhout T."/>
            <person name="Lass-Florl C."/>
            <person name="Gabaldon T."/>
        </authorList>
    </citation>
    <scope>NUCLEOTIDE SEQUENCE [LARGE SCALE GENOMIC DNA]</scope>
    <source>
        <strain evidence="13 14">CBS 180</strain>
    </source>
</reference>
<dbReference type="SUPFAM" id="SSF55811">
    <property type="entry name" value="Nudix"/>
    <property type="match status" value="1"/>
</dbReference>
<evidence type="ECO:0000256" key="9">
    <source>
        <dbReference type="ARBA" id="ARBA00023161"/>
    </source>
</evidence>
<feature type="compositionally biased region" description="Basic and acidic residues" evidence="11">
    <location>
        <begin position="460"/>
        <end position="472"/>
    </location>
</feature>
<evidence type="ECO:0000256" key="7">
    <source>
        <dbReference type="ARBA" id="ARBA00022801"/>
    </source>
</evidence>
<evidence type="ECO:0000256" key="1">
    <source>
        <dbReference type="ARBA" id="ARBA00001936"/>
    </source>
</evidence>
<comment type="caution">
    <text evidence="13">The sequence shown here is derived from an EMBL/GenBank/DDBJ whole genome shotgun (WGS) entry which is preliminary data.</text>
</comment>
<sequence>MSIPLREGFVDETLERCLEDLLVRFVLNCPEEDLSSIERVLFQIEEAHWFYQDFLRTVNPLLPSMKMKLFTNKLIEQCPLVWKWGDPSEALSQFGKYKSTIPVRGCALLNPSLTKILLVKGIESPSWGFPRGKISKDESDVDCALRELDEETGFDASDLIQEDVFVERTIKGKNYKIFIIKGVPEDFHFAPKVRYEISEIRWMDIKYLTKAIKSTNNFYLVGSMIKPIIAYINRVKRGESEDELKILATAQLKKILGIEDHIHSENECADPGRELLALLKSVGTSGVADSTTLSQSLDCSSQQQLQKTWNATASNLATVQQKFPKHLPDLPSQLFAYQHNRMIPINNHTPFPLQMFNPYHSFSPYAFGQINNTAINGSLYSQEMSMAPSGSTLPKPQFIQRPNPQNARELLNVLRKPITRDARKDGSAELLSIIKKEDFKSLSSNSSPPSNSTSLLKKQPISEKDANEDVRTKERKKPKALIDITEPANDSTSRDIISSISNDKPIVLLRKGATNNLVNPDSFASSIVESSSKANIAHQEEAVTNTSQKNEVYLLNEFLKPEKGDPSAQFLNILQRKDLSSPTATLSLDGTTSNLETSDAVNNGLDEPYISAPMTNDALSNTSKLLLDLVKSKVEHPHRVINDSSAVLIDASKPNQKACSTNSAEKASNKLSNDASTVLLQNLKSRLPKQQESNDPSAKLLDLLKAQRISNDIHSVDEVKEAQRQGTFANDSSKTLPQASSKHEPSDLSTELLDVLKNSHVIQNQQAVLPKTENNESKILPSNFTNVLKGLDIPPPSAIESFQNFDDWDAEGSDGYEDAAEYVNDVLYE</sequence>
<dbReference type="CDD" id="cd03672">
    <property type="entry name" value="NUDIX_Dcp2p_Nudt20"/>
    <property type="match status" value="1"/>
</dbReference>
<dbReference type="SMART" id="SM01125">
    <property type="entry name" value="DCP2"/>
    <property type="match status" value="1"/>
</dbReference>
<keyword evidence="4" id="KW-0963">Cytoplasm</keyword>
<dbReference type="GO" id="GO:0000290">
    <property type="term" value="P:deadenylation-dependent decapping of nuclear-transcribed mRNA"/>
    <property type="evidence" value="ECO:0007669"/>
    <property type="project" value="InterPro"/>
</dbReference>
<name>A0A4T0WZ70_9ASCO</name>
<evidence type="ECO:0000256" key="4">
    <source>
        <dbReference type="ARBA" id="ARBA00022490"/>
    </source>
</evidence>
<feature type="region of interest" description="Disordered" evidence="11">
    <location>
        <begin position="722"/>
        <end position="747"/>
    </location>
</feature>
<dbReference type="FunFam" id="3.90.79.10:FF:000045">
    <property type="entry name" value="mRNA-decapping enzyme 2"/>
    <property type="match status" value="1"/>
</dbReference>
<dbReference type="GO" id="GO:0003723">
    <property type="term" value="F:RNA binding"/>
    <property type="evidence" value="ECO:0007669"/>
    <property type="project" value="UniProtKB-KW"/>
</dbReference>
<dbReference type="InterPro" id="IPR036189">
    <property type="entry name" value="DCP2_BoxA_sf"/>
</dbReference>
<keyword evidence="7" id="KW-0378">Hydrolase</keyword>
<evidence type="ECO:0000313" key="14">
    <source>
        <dbReference type="Proteomes" id="UP000307173"/>
    </source>
</evidence>
<dbReference type="PANTHER" id="PTHR23114:SF17">
    <property type="entry name" value="M7GPPPN-MRNA HYDROLASE"/>
    <property type="match status" value="1"/>
</dbReference>
<keyword evidence="8" id="KW-0694">RNA-binding</keyword>
<protein>
    <recommendedName>
        <fullName evidence="12">Nudix hydrolase domain-containing protein</fullName>
    </recommendedName>
</protein>
<feature type="compositionally biased region" description="Polar residues" evidence="11">
    <location>
        <begin position="724"/>
        <end position="740"/>
    </location>
</feature>
<evidence type="ECO:0000256" key="5">
    <source>
        <dbReference type="ARBA" id="ARBA00022664"/>
    </source>
</evidence>
<feature type="compositionally biased region" description="Low complexity" evidence="11">
    <location>
        <begin position="441"/>
        <end position="458"/>
    </location>
</feature>
<dbReference type="Pfam" id="PF00293">
    <property type="entry name" value="NUDIX"/>
    <property type="match status" value="1"/>
</dbReference>
<keyword evidence="10" id="KW-0464">Manganese</keyword>
<dbReference type="PANTHER" id="PTHR23114">
    <property type="entry name" value="M7GPPPN-MRNA HYDROLASE"/>
    <property type="match status" value="1"/>
</dbReference>
<dbReference type="PROSITE" id="PS51462">
    <property type="entry name" value="NUDIX"/>
    <property type="match status" value="1"/>
</dbReference>
<proteinExistence type="inferred from homology"/>
<evidence type="ECO:0000256" key="10">
    <source>
        <dbReference type="ARBA" id="ARBA00023211"/>
    </source>
</evidence>
<keyword evidence="14" id="KW-1185">Reference proteome</keyword>
<evidence type="ECO:0000256" key="2">
    <source>
        <dbReference type="ARBA" id="ARBA00004201"/>
    </source>
</evidence>
<accession>A0A4T0WZ70</accession>
<dbReference type="STRING" id="52247.A0A4T0WZ70"/>
<evidence type="ECO:0000259" key="12">
    <source>
        <dbReference type="PROSITE" id="PS51462"/>
    </source>
</evidence>
<gene>
    <name evidence="13" type="ORF">CANINC_003713</name>
</gene>
<dbReference type="EMBL" id="SELW01000594">
    <property type="protein sequence ID" value="TID19830.1"/>
    <property type="molecule type" value="Genomic_DNA"/>
</dbReference>
<feature type="domain" description="Nudix hydrolase" evidence="12">
    <location>
        <begin position="99"/>
        <end position="225"/>
    </location>
</feature>
<comment type="subcellular location">
    <subcellularLocation>
        <location evidence="2">Cytoplasm</location>
        <location evidence="2">P-body</location>
    </subcellularLocation>
</comment>
<dbReference type="InterPro" id="IPR015797">
    <property type="entry name" value="NUDIX_hydrolase-like_dom_sf"/>
</dbReference>
<organism evidence="13 14">
    <name type="scientific">Pichia inconspicua</name>
    <dbReference type="NCBI Taxonomy" id="52247"/>
    <lineage>
        <taxon>Eukaryota</taxon>
        <taxon>Fungi</taxon>
        <taxon>Dikarya</taxon>
        <taxon>Ascomycota</taxon>
        <taxon>Saccharomycotina</taxon>
        <taxon>Pichiomycetes</taxon>
        <taxon>Pichiales</taxon>
        <taxon>Pichiaceae</taxon>
        <taxon>Pichia</taxon>
    </lineage>
</organism>
<dbReference type="InterPro" id="IPR020084">
    <property type="entry name" value="NUDIX_hydrolase_CS"/>
</dbReference>
<dbReference type="PROSITE" id="PS00893">
    <property type="entry name" value="NUDIX_BOX"/>
    <property type="match status" value="1"/>
</dbReference>
<evidence type="ECO:0000256" key="3">
    <source>
        <dbReference type="ARBA" id="ARBA00005279"/>
    </source>
</evidence>
<dbReference type="InterPro" id="IPR007722">
    <property type="entry name" value="DCP2_BoxA"/>
</dbReference>